<evidence type="ECO:0000313" key="3">
    <source>
        <dbReference type="Proteomes" id="UP000321797"/>
    </source>
</evidence>
<dbReference type="Proteomes" id="UP000321797">
    <property type="component" value="Unassembled WGS sequence"/>
</dbReference>
<reference evidence="2 3" key="1">
    <citation type="submission" date="2018-09" db="EMBL/GenBank/DDBJ databases">
        <title>Metagenome Assembled Genomes from an Advanced Water Purification Facility.</title>
        <authorList>
            <person name="Stamps B.W."/>
            <person name="Spear J.R."/>
        </authorList>
    </citation>
    <scope>NUCLEOTIDE SEQUENCE [LARGE SCALE GENOMIC DNA]</scope>
    <source>
        <strain evidence="2">Bin_29_2</strain>
    </source>
</reference>
<dbReference type="SUPFAM" id="SSF51905">
    <property type="entry name" value="FAD/NAD(P)-binding domain"/>
    <property type="match status" value="2"/>
</dbReference>
<sequence>MVKKLLILGAGVGGLSVVNELRESGGSLDDVEITIVDQDFSHFMGFTLPWVMRGWRDQDSVTIRPTAEALSGVRTVTGTARTIDHLAHTVAMDDGTNVAFDALVIATGARNAVDKVPGLADAMDRGVAVHYYAIEAAGAAHRALRGFTGGKLVFLITSQPFRCPVAPYEGALLAADLLRDSGARAATQMSVYSPETHPMPSAGPYAGPELVELLKSAGIDFHGERNVERVDGDRRIIEFHDGTQAEFDMLVFIPPHEPSLSLDGDDWITVDVNTMQTQYPGIFAVGDATSITIPSGRSLPKAAIFARNGAKTAAENVLHYLGKTDRAGALSGEGYCYIDTGAGTSARGAGDFFTVPYPTIHLSPPSAELNSDKHAEEHQWRAVWERPAATAG</sequence>
<dbReference type="PRINTS" id="PR00469">
    <property type="entry name" value="PNDRDTASEII"/>
</dbReference>
<name>A0A5C7XSS6_9MYCO</name>
<dbReference type="InterPro" id="IPR052541">
    <property type="entry name" value="SQRD"/>
</dbReference>
<dbReference type="PANTHER" id="PTHR43755:SF1">
    <property type="entry name" value="FAD-DEPENDENT PYRIDINE NUCLEOTIDE-DISULPHIDE OXIDOREDUCTASE"/>
    <property type="match status" value="1"/>
</dbReference>
<feature type="domain" description="FAD/NAD(P)-binding" evidence="1">
    <location>
        <begin position="187"/>
        <end position="297"/>
    </location>
</feature>
<protein>
    <submittedName>
        <fullName evidence="2">NAD(P)/FAD-dependent oxidoreductase</fullName>
    </submittedName>
</protein>
<dbReference type="EMBL" id="SSGD01000129">
    <property type="protein sequence ID" value="TXI52286.1"/>
    <property type="molecule type" value="Genomic_DNA"/>
</dbReference>
<proteinExistence type="predicted"/>
<dbReference type="PANTHER" id="PTHR43755">
    <property type="match status" value="1"/>
</dbReference>
<dbReference type="Pfam" id="PF07992">
    <property type="entry name" value="Pyr_redox_2"/>
    <property type="match status" value="2"/>
</dbReference>
<gene>
    <name evidence="2" type="ORF">E6Q54_18615</name>
</gene>
<dbReference type="InterPro" id="IPR036188">
    <property type="entry name" value="FAD/NAD-bd_sf"/>
</dbReference>
<dbReference type="RefSeq" id="WP_276762556.1">
    <property type="nucleotide sequence ID" value="NZ_SSGD01000129.1"/>
</dbReference>
<organism evidence="2 3">
    <name type="scientific">Mycolicibacter arupensis</name>
    <dbReference type="NCBI Taxonomy" id="342002"/>
    <lineage>
        <taxon>Bacteria</taxon>
        <taxon>Bacillati</taxon>
        <taxon>Actinomycetota</taxon>
        <taxon>Actinomycetes</taxon>
        <taxon>Mycobacteriales</taxon>
        <taxon>Mycobacteriaceae</taxon>
        <taxon>Mycolicibacter</taxon>
    </lineage>
</organism>
<evidence type="ECO:0000313" key="2">
    <source>
        <dbReference type="EMBL" id="TXI52286.1"/>
    </source>
</evidence>
<dbReference type="InterPro" id="IPR023753">
    <property type="entry name" value="FAD/NAD-binding_dom"/>
</dbReference>
<dbReference type="AlphaFoldDB" id="A0A5C7XSS6"/>
<evidence type="ECO:0000259" key="1">
    <source>
        <dbReference type="Pfam" id="PF07992"/>
    </source>
</evidence>
<feature type="domain" description="FAD/NAD(P)-binding" evidence="1">
    <location>
        <begin position="4"/>
        <end position="122"/>
    </location>
</feature>
<dbReference type="Gene3D" id="3.50.50.60">
    <property type="entry name" value="FAD/NAD(P)-binding domain"/>
    <property type="match status" value="2"/>
</dbReference>
<dbReference type="PRINTS" id="PR00368">
    <property type="entry name" value="FADPNR"/>
</dbReference>
<dbReference type="GO" id="GO:0016491">
    <property type="term" value="F:oxidoreductase activity"/>
    <property type="evidence" value="ECO:0007669"/>
    <property type="project" value="InterPro"/>
</dbReference>
<accession>A0A5C7XSS6</accession>
<comment type="caution">
    <text evidence="2">The sequence shown here is derived from an EMBL/GenBank/DDBJ whole genome shotgun (WGS) entry which is preliminary data.</text>
</comment>